<feature type="site" description="Contributes to redox potential value" evidence="3">
    <location>
        <position position="32"/>
    </location>
</feature>
<keyword evidence="1 4" id="KW-1015">Disulfide bond</keyword>
<dbReference type="FunFam" id="3.40.30.10:FF:000245">
    <property type="entry name" value="Thioredoxin"/>
    <property type="match status" value="1"/>
</dbReference>
<feature type="site" description="Contributes to redox potential value" evidence="3">
    <location>
        <position position="33"/>
    </location>
</feature>
<accession>A0AAV7YQC4</accession>
<dbReference type="SUPFAM" id="SSF52833">
    <property type="entry name" value="Thioredoxin-like"/>
    <property type="match status" value="1"/>
</dbReference>
<feature type="disulfide bond" description="Redox-active" evidence="4">
    <location>
        <begin position="31"/>
        <end position="34"/>
    </location>
</feature>
<dbReference type="Proteomes" id="UP001150062">
    <property type="component" value="Unassembled WGS sequence"/>
</dbReference>
<dbReference type="Pfam" id="PF00085">
    <property type="entry name" value="Thioredoxin"/>
    <property type="match status" value="1"/>
</dbReference>
<dbReference type="InterPro" id="IPR005746">
    <property type="entry name" value="Thioredoxin"/>
</dbReference>
<dbReference type="GO" id="GO:0015035">
    <property type="term" value="F:protein-disulfide reductase activity"/>
    <property type="evidence" value="ECO:0007669"/>
    <property type="project" value="InterPro"/>
</dbReference>
<dbReference type="EMBL" id="JAOAOG010000266">
    <property type="protein sequence ID" value="KAJ6234846.1"/>
    <property type="molecule type" value="Genomic_DNA"/>
</dbReference>
<keyword evidence="9" id="KW-1185">Reference proteome</keyword>
<proteinExistence type="inferred from homology"/>
<dbReference type="InterPro" id="IPR013766">
    <property type="entry name" value="Thioredoxin_domain"/>
</dbReference>
<dbReference type="PANTHER" id="PTHR46115">
    <property type="entry name" value="THIOREDOXIN-LIKE PROTEIN 1"/>
    <property type="match status" value="1"/>
</dbReference>
<dbReference type="AlphaFoldDB" id="A0AAV7YQC4"/>
<dbReference type="InterPro" id="IPR017937">
    <property type="entry name" value="Thioredoxin_CS"/>
</dbReference>
<dbReference type="CDD" id="cd02947">
    <property type="entry name" value="TRX_family"/>
    <property type="match status" value="1"/>
</dbReference>
<evidence type="ECO:0000313" key="9">
    <source>
        <dbReference type="Proteomes" id="UP001150062"/>
    </source>
</evidence>
<dbReference type="Gene3D" id="3.40.30.10">
    <property type="entry name" value="Glutaredoxin"/>
    <property type="match status" value="1"/>
</dbReference>
<evidence type="ECO:0000256" key="2">
    <source>
        <dbReference type="PIRNR" id="PIRNR000077"/>
    </source>
</evidence>
<evidence type="ECO:0000259" key="5">
    <source>
        <dbReference type="PROSITE" id="PS51352"/>
    </source>
</evidence>
<evidence type="ECO:0000256" key="3">
    <source>
        <dbReference type="PIRSR" id="PIRSR000077-1"/>
    </source>
</evidence>
<evidence type="ECO:0000313" key="6">
    <source>
        <dbReference type="EMBL" id="KAJ3430157.1"/>
    </source>
</evidence>
<dbReference type="PIRSF" id="PIRSF000077">
    <property type="entry name" value="Thioredoxin"/>
    <property type="match status" value="1"/>
</dbReference>
<dbReference type="Proteomes" id="UP001146793">
    <property type="component" value="Unassembled WGS sequence"/>
</dbReference>
<dbReference type="PROSITE" id="PS00194">
    <property type="entry name" value="THIOREDOXIN_1"/>
    <property type="match status" value="1"/>
</dbReference>
<protein>
    <recommendedName>
        <fullName evidence="2">Thioredoxin</fullName>
    </recommendedName>
</protein>
<organism evidence="6 8">
    <name type="scientific">Anaeramoeba flamelloides</name>
    <dbReference type="NCBI Taxonomy" id="1746091"/>
    <lineage>
        <taxon>Eukaryota</taxon>
        <taxon>Metamonada</taxon>
        <taxon>Anaeramoebidae</taxon>
        <taxon>Anaeramoeba</taxon>
    </lineage>
</organism>
<evidence type="ECO:0000256" key="4">
    <source>
        <dbReference type="PIRSR" id="PIRSR000077-4"/>
    </source>
</evidence>
<dbReference type="InterPro" id="IPR036249">
    <property type="entry name" value="Thioredoxin-like_sf"/>
</dbReference>
<comment type="caution">
    <text evidence="6">The sequence shown here is derived from an EMBL/GenBank/DDBJ whole genome shotgun (WGS) entry which is preliminary data.</text>
</comment>
<feature type="active site" description="Nucleophile" evidence="3">
    <location>
        <position position="31"/>
    </location>
</feature>
<feature type="site" description="Deprotonates C-terminal active site Cys" evidence="3">
    <location>
        <position position="25"/>
    </location>
</feature>
<comment type="similarity">
    <text evidence="2">Belongs to the thioredoxin family.</text>
</comment>
<reference evidence="7" key="1">
    <citation type="submission" date="2022-08" db="EMBL/GenBank/DDBJ databases">
        <title>Novel sulfate-reducing endosymbionts in the free-living metamonad Anaeramoeba.</title>
        <authorList>
            <person name="Jerlstrom-Hultqvist J."/>
            <person name="Cepicka I."/>
            <person name="Gallot-Lavallee L."/>
            <person name="Salas-Leiva D."/>
            <person name="Curtis B.A."/>
            <person name="Zahonova K."/>
            <person name="Pipaliya S."/>
            <person name="Dacks J."/>
            <person name="Roger A.J."/>
        </authorList>
    </citation>
    <scope>NUCLEOTIDE SEQUENCE</scope>
    <source>
        <strain evidence="7">Schooner1</strain>
    </source>
</reference>
<dbReference type="PROSITE" id="PS51352">
    <property type="entry name" value="THIOREDOXIN_2"/>
    <property type="match status" value="1"/>
</dbReference>
<feature type="domain" description="Thioredoxin" evidence="5">
    <location>
        <begin position="1"/>
        <end position="105"/>
    </location>
</feature>
<reference evidence="6" key="2">
    <citation type="submission" date="2022-08" db="EMBL/GenBank/DDBJ databases">
        <title>Novel sulphate-reducing endosymbionts in the free-living metamonad Anaeramoeba.</title>
        <authorList>
            <person name="Jerlstrom-Hultqvist J."/>
            <person name="Cepicka I."/>
            <person name="Gallot-Lavallee L."/>
            <person name="Salas-Leiva D."/>
            <person name="Curtis B.A."/>
            <person name="Zahonova K."/>
            <person name="Pipaliya S."/>
            <person name="Dacks J."/>
            <person name="Roger A.J."/>
        </authorList>
    </citation>
    <scope>NUCLEOTIDE SEQUENCE</scope>
    <source>
        <strain evidence="6">Busselton2</strain>
    </source>
</reference>
<feature type="active site" description="Nucleophile" evidence="3">
    <location>
        <position position="34"/>
    </location>
</feature>
<keyword evidence="4" id="KW-0676">Redox-active center</keyword>
<evidence type="ECO:0000256" key="1">
    <source>
        <dbReference type="ARBA" id="ARBA00023157"/>
    </source>
</evidence>
<evidence type="ECO:0000313" key="8">
    <source>
        <dbReference type="Proteomes" id="UP001146793"/>
    </source>
</evidence>
<gene>
    <name evidence="6" type="ORF">M0812_23158</name>
    <name evidence="7" type="ORF">M0813_28823</name>
</gene>
<dbReference type="EMBL" id="JANTQA010000051">
    <property type="protein sequence ID" value="KAJ3430157.1"/>
    <property type="molecule type" value="Genomic_DNA"/>
</dbReference>
<name>A0AAV7YQC4_9EUKA</name>
<dbReference type="PRINTS" id="PR00421">
    <property type="entry name" value="THIOREDOXIN"/>
</dbReference>
<sequence length="107" mass="12192">MSVTQIGSSDQFQEVIGQNKLIIVDFSADWCGPCQIISKTFDELAKSYTEIGFYKVDVDELRDLSKSQKIKGIPTFLFFKKGEKVFEIIGAHKEKIIEAINEIQEKK</sequence>
<evidence type="ECO:0000313" key="7">
    <source>
        <dbReference type="EMBL" id="KAJ6234846.1"/>
    </source>
</evidence>